<name>A0ABQ8VG65_9AGAR</name>
<dbReference type="EMBL" id="JANVFT010000036">
    <property type="protein sequence ID" value="KAJ4493247.1"/>
    <property type="molecule type" value="Genomic_DNA"/>
</dbReference>
<organism evidence="1 2">
    <name type="scientific">Lentinula lateritia</name>
    <dbReference type="NCBI Taxonomy" id="40482"/>
    <lineage>
        <taxon>Eukaryota</taxon>
        <taxon>Fungi</taxon>
        <taxon>Dikarya</taxon>
        <taxon>Basidiomycota</taxon>
        <taxon>Agaricomycotina</taxon>
        <taxon>Agaricomycetes</taxon>
        <taxon>Agaricomycetidae</taxon>
        <taxon>Agaricales</taxon>
        <taxon>Marasmiineae</taxon>
        <taxon>Omphalotaceae</taxon>
        <taxon>Lentinula</taxon>
    </lineage>
</organism>
<sequence>MDEIGNEMMNGVVGIDTSINSANLLGGTFHSFQVMLDTPTQSQEQQPTPGGGTIAPQLLDIKVDNTQSEIANTYSTAMHVNDETNAISNENRALVIPSYHGYMGPGDEHGPQDKDVGNAELVMAALQRRFSRARTTEWNYFTTNSGQLWIRWCIDIELHERQNFAAEVEGMGDLAGKMFEKHIGMILSLTEAPQPGAMFQERMEIGRGRVEKEFDEAALEYIILRASTITGDRPHPTDTRRGDLFATALARHFSGVRTMSWNFFINCSGKLWLKWVIHVELYETQDMKVELKNMEVCLGLLWNQHISVTVTFIDIPRGPTKEQKTETLSYVGGGPRKTYQKIVQFRGGIDLASKVGTQQFAQMFPESPEEEEVRAMVYWVAAHTIFGTTSLQAQ</sequence>
<accession>A0ABQ8VG65</accession>
<evidence type="ECO:0000313" key="1">
    <source>
        <dbReference type="EMBL" id="KAJ4493247.1"/>
    </source>
</evidence>
<evidence type="ECO:0000313" key="2">
    <source>
        <dbReference type="Proteomes" id="UP001150217"/>
    </source>
</evidence>
<reference evidence="1" key="1">
    <citation type="submission" date="2022-08" db="EMBL/GenBank/DDBJ databases">
        <title>A Global Phylogenomic Analysis of the Shiitake Genus Lentinula.</title>
        <authorList>
            <consortium name="DOE Joint Genome Institute"/>
            <person name="Sierra-Patev S."/>
            <person name="Min B."/>
            <person name="Naranjo-Ortiz M."/>
            <person name="Looney B."/>
            <person name="Konkel Z."/>
            <person name="Slot J.C."/>
            <person name="Sakamoto Y."/>
            <person name="Steenwyk J.L."/>
            <person name="Rokas A."/>
            <person name="Carro J."/>
            <person name="Camarero S."/>
            <person name="Ferreira P."/>
            <person name="Molpeceres G."/>
            <person name="Ruiz-Duenas F.J."/>
            <person name="Serrano A."/>
            <person name="Henrissat B."/>
            <person name="Drula E."/>
            <person name="Hughes K.W."/>
            <person name="Mata J.L."/>
            <person name="Ishikawa N.K."/>
            <person name="Vargas-Isla R."/>
            <person name="Ushijima S."/>
            <person name="Smith C.A."/>
            <person name="Ahrendt S."/>
            <person name="Andreopoulos W."/>
            <person name="He G."/>
            <person name="Labutti K."/>
            <person name="Lipzen A."/>
            <person name="Ng V."/>
            <person name="Riley R."/>
            <person name="Sandor L."/>
            <person name="Barry K."/>
            <person name="Martinez A.T."/>
            <person name="Xiao Y."/>
            <person name="Gibbons J.G."/>
            <person name="Terashima K."/>
            <person name="Grigoriev I.V."/>
            <person name="Hibbett D.S."/>
        </authorList>
    </citation>
    <scope>NUCLEOTIDE SEQUENCE</scope>
    <source>
        <strain evidence="1">RHP3577 ss4</strain>
    </source>
</reference>
<comment type="caution">
    <text evidence="1">The sequence shown here is derived from an EMBL/GenBank/DDBJ whole genome shotgun (WGS) entry which is preliminary data.</text>
</comment>
<gene>
    <name evidence="1" type="ORF">C8R41DRAFT_867123</name>
</gene>
<protein>
    <recommendedName>
        <fullName evidence="3">Fungal-type protein kinase domain-containing protein</fullName>
    </recommendedName>
</protein>
<keyword evidence="2" id="KW-1185">Reference proteome</keyword>
<evidence type="ECO:0008006" key="3">
    <source>
        <dbReference type="Google" id="ProtNLM"/>
    </source>
</evidence>
<dbReference type="Proteomes" id="UP001150217">
    <property type="component" value="Unassembled WGS sequence"/>
</dbReference>
<proteinExistence type="predicted"/>